<comment type="caution">
    <text evidence="8">The sequence shown here is derived from an EMBL/GenBank/DDBJ whole genome shotgun (WGS) entry which is preliminary data.</text>
</comment>
<evidence type="ECO:0000256" key="2">
    <source>
        <dbReference type="ARBA" id="ARBA00006275"/>
    </source>
</evidence>
<dbReference type="InterPro" id="IPR012944">
    <property type="entry name" value="SusD_RagB_dom"/>
</dbReference>
<evidence type="ECO:0000313" key="9">
    <source>
        <dbReference type="Proteomes" id="UP000221024"/>
    </source>
</evidence>
<comment type="similarity">
    <text evidence="2">Belongs to the SusD family.</text>
</comment>
<evidence type="ECO:0000256" key="5">
    <source>
        <dbReference type="ARBA" id="ARBA00023237"/>
    </source>
</evidence>
<evidence type="ECO:0000256" key="4">
    <source>
        <dbReference type="ARBA" id="ARBA00023136"/>
    </source>
</evidence>
<dbReference type="GO" id="GO:0009279">
    <property type="term" value="C:cell outer membrane"/>
    <property type="evidence" value="ECO:0007669"/>
    <property type="project" value="UniProtKB-SubCell"/>
</dbReference>
<name>A0A2H3NIL9_9BACT</name>
<feature type="domain" description="SusD-like N-terminal" evidence="7">
    <location>
        <begin position="119"/>
        <end position="252"/>
    </location>
</feature>
<dbReference type="Pfam" id="PF07980">
    <property type="entry name" value="SusD_RagB"/>
    <property type="match status" value="1"/>
</dbReference>
<dbReference type="OrthoDB" id="618454at2"/>
<feature type="domain" description="RagB/SusD" evidence="6">
    <location>
        <begin position="296"/>
        <end position="524"/>
    </location>
</feature>
<dbReference type="SUPFAM" id="SSF48452">
    <property type="entry name" value="TPR-like"/>
    <property type="match status" value="1"/>
</dbReference>
<keyword evidence="3" id="KW-0732">Signal</keyword>
<evidence type="ECO:0000259" key="6">
    <source>
        <dbReference type="Pfam" id="PF07980"/>
    </source>
</evidence>
<dbReference type="InterPro" id="IPR033985">
    <property type="entry name" value="SusD-like_N"/>
</dbReference>
<dbReference type="Gene3D" id="1.25.40.390">
    <property type="match status" value="1"/>
</dbReference>
<evidence type="ECO:0000256" key="1">
    <source>
        <dbReference type="ARBA" id="ARBA00004442"/>
    </source>
</evidence>
<dbReference type="AlphaFoldDB" id="A0A2H3NIL9"/>
<evidence type="ECO:0000256" key="3">
    <source>
        <dbReference type="ARBA" id="ARBA00022729"/>
    </source>
</evidence>
<sequence length="524" mass="57831">MLSLLQTARSRIATGRALLLCTLLLGAGVWTGCDNMLDIEPQGEQTSASFFTSADDANRALAGAYDALQQQYEVPTYQGAPTFLAGYDMVFGEVASDNAFKGGESQNDQPDIDDVQSFTVNPNNLYIGKMWSSLYEAVTRSNRILNNVPDIEMDEAERADILAQARFIRAYANFYLLQAFGMDPDSNNGPGIVLLTGEVTIGNADQPRSPEPEVWTLIEDDLRAAAQELPTKGELSSSEYGRATMGAANTLLVKAHIFQKEWSEAETLARQVINSGEYRLADDFGGIFRTSGEHGPGSIFEINYAQDANEIEGYYGNVWQASRSTWGFGFKQPTQDLVDAFDSNDPRLDATIIFDGEVMPDGTTVGGATSRSGYHNEKIWIPQDLYPSNQGVGDYEGPSNVRYLRFANLLLWHAEAANELGNAPAALESLNRVRERARQNADNPSGVLPDITTTNQSELREAIYRERRLEFAMEDLRFFDLMRQGRADEVLSDAGFVAGTHERMPIPQREIDLSDGALQQNPGY</sequence>
<comment type="subcellular location">
    <subcellularLocation>
        <location evidence="1">Cell outer membrane</location>
    </subcellularLocation>
</comment>
<keyword evidence="9" id="KW-1185">Reference proteome</keyword>
<dbReference type="CDD" id="cd08977">
    <property type="entry name" value="SusD"/>
    <property type="match status" value="1"/>
</dbReference>
<keyword evidence="4" id="KW-0472">Membrane</keyword>
<keyword evidence="5" id="KW-0998">Cell outer membrane</keyword>
<gene>
    <name evidence="8" type="ORF">CRI93_14015</name>
</gene>
<dbReference type="InterPro" id="IPR011990">
    <property type="entry name" value="TPR-like_helical_dom_sf"/>
</dbReference>
<protein>
    <submittedName>
        <fullName evidence="8">RagB/SusD family nutrient uptake outer membrane protein</fullName>
    </submittedName>
</protein>
<accession>A0A2H3NIL9</accession>
<evidence type="ECO:0000259" key="7">
    <source>
        <dbReference type="Pfam" id="PF14322"/>
    </source>
</evidence>
<dbReference type="EMBL" id="PDEP01000017">
    <property type="protein sequence ID" value="PEN05047.1"/>
    <property type="molecule type" value="Genomic_DNA"/>
</dbReference>
<dbReference type="Proteomes" id="UP000221024">
    <property type="component" value="Unassembled WGS sequence"/>
</dbReference>
<reference evidence="8 9" key="1">
    <citation type="submission" date="2017-10" db="EMBL/GenBank/DDBJ databases">
        <title>Draft genome of Longimonas halophila.</title>
        <authorList>
            <person name="Goh K.M."/>
            <person name="Shamsir M.S."/>
            <person name="Lim S.W."/>
        </authorList>
    </citation>
    <scope>NUCLEOTIDE SEQUENCE [LARGE SCALE GENOMIC DNA]</scope>
    <source>
        <strain evidence="8 9">KCTC 42399</strain>
    </source>
</reference>
<evidence type="ECO:0000313" key="8">
    <source>
        <dbReference type="EMBL" id="PEN05047.1"/>
    </source>
</evidence>
<organism evidence="8 9">
    <name type="scientific">Longimonas halophila</name>
    <dbReference type="NCBI Taxonomy" id="1469170"/>
    <lineage>
        <taxon>Bacteria</taxon>
        <taxon>Pseudomonadati</taxon>
        <taxon>Rhodothermota</taxon>
        <taxon>Rhodothermia</taxon>
        <taxon>Rhodothermales</taxon>
        <taxon>Salisaetaceae</taxon>
        <taxon>Longimonas</taxon>
    </lineage>
</organism>
<dbReference type="Pfam" id="PF14322">
    <property type="entry name" value="SusD-like_3"/>
    <property type="match status" value="1"/>
</dbReference>
<proteinExistence type="inferred from homology"/>